<reference evidence="4" key="2">
    <citation type="submission" date="2025-09" db="UniProtKB">
        <authorList>
            <consortium name="Ensembl"/>
        </authorList>
    </citation>
    <scope>IDENTIFICATION</scope>
</reference>
<name>A0A8C0LNX3_CANLU</name>
<dbReference type="AlphaFoldDB" id="A0A8C0LNX3"/>
<organism evidence="4 5">
    <name type="scientific">Canis lupus dingo</name>
    <name type="common">dingo</name>
    <dbReference type="NCBI Taxonomy" id="286419"/>
    <lineage>
        <taxon>Eukaryota</taxon>
        <taxon>Metazoa</taxon>
        <taxon>Chordata</taxon>
        <taxon>Craniata</taxon>
        <taxon>Vertebrata</taxon>
        <taxon>Euteleostomi</taxon>
        <taxon>Mammalia</taxon>
        <taxon>Eutheria</taxon>
        <taxon>Laurasiatheria</taxon>
        <taxon>Carnivora</taxon>
        <taxon>Caniformia</taxon>
        <taxon>Canidae</taxon>
        <taxon>Canis</taxon>
    </lineage>
</organism>
<keyword evidence="5" id="KW-1185">Reference proteome</keyword>
<accession>A0A8C0LNX3</accession>
<dbReference type="GO" id="GO:0004864">
    <property type="term" value="F:protein phosphatase inhibitor activity"/>
    <property type="evidence" value="ECO:0007669"/>
    <property type="project" value="UniProtKB-KW"/>
</dbReference>
<evidence type="ECO:0000256" key="3">
    <source>
        <dbReference type="SAM" id="MobiDB-lite"/>
    </source>
</evidence>
<reference evidence="4" key="1">
    <citation type="submission" date="2025-08" db="UniProtKB">
        <authorList>
            <consortium name="Ensembl"/>
        </authorList>
    </citation>
    <scope>IDENTIFICATION</scope>
</reference>
<sequence length="117" mass="12938">MAASAASHRPIKGILKNKSSTASSVAASSPQSGGNIQEVQRKKSQKWDESNILATHRRAYRDYDLMKINEPSKVIHRDVELFLPGFPPWITLLGFLDPVLMWEEGLPSHSASNSHAT</sequence>
<dbReference type="Proteomes" id="UP000694391">
    <property type="component" value="Unplaced"/>
</dbReference>
<dbReference type="Ensembl" id="ENSCAFT00020040525.1">
    <property type="protein sequence ID" value="ENSCAFP00020035102.1"/>
    <property type="gene ID" value="ENSCAFG00020027202.1"/>
</dbReference>
<protein>
    <submittedName>
        <fullName evidence="4">Uncharacterized protein</fullName>
    </submittedName>
</protein>
<evidence type="ECO:0000256" key="1">
    <source>
        <dbReference type="ARBA" id="ARBA00005472"/>
    </source>
</evidence>
<evidence type="ECO:0000256" key="2">
    <source>
        <dbReference type="ARBA" id="ARBA00023272"/>
    </source>
</evidence>
<feature type="region of interest" description="Disordered" evidence="3">
    <location>
        <begin position="1"/>
        <end position="47"/>
    </location>
</feature>
<dbReference type="GeneTree" id="ENSGT00940000164483"/>
<dbReference type="GO" id="GO:0009966">
    <property type="term" value="P:regulation of signal transduction"/>
    <property type="evidence" value="ECO:0007669"/>
    <property type="project" value="InterPro"/>
</dbReference>
<dbReference type="InterPro" id="IPR007062">
    <property type="entry name" value="PPI-2"/>
</dbReference>
<dbReference type="Pfam" id="PF04979">
    <property type="entry name" value="IPP-2"/>
    <property type="match status" value="1"/>
</dbReference>
<evidence type="ECO:0000313" key="5">
    <source>
        <dbReference type="Proteomes" id="UP000694391"/>
    </source>
</evidence>
<proteinExistence type="inferred from homology"/>
<comment type="similarity">
    <text evidence="1">Belongs to the protein phosphatase inhibitor 2 family.</text>
</comment>
<feature type="compositionally biased region" description="Low complexity" evidence="3">
    <location>
        <begin position="19"/>
        <end position="32"/>
    </location>
</feature>
<keyword evidence="2" id="KW-0650">Protein phosphatase inhibitor</keyword>
<dbReference type="Gene3D" id="6.10.250.1050">
    <property type="match status" value="1"/>
</dbReference>
<evidence type="ECO:0000313" key="4">
    <source>
        <dbReference type="Ensembl" id="ENSCAFP00020035102.1"/>
    </source>
</evidence>